<evidence type="ECO:0000313" key="2">
    <source>
        <dbReference type="Proteomes" id="UP000036681"/>
    </source>
</evidence>
<dbReference type="WBParaSite" id="ALUE_0001072901-mRNA-1">
    <property type="protein sequence ID" value="ALUE_0001072901-mRNA-1"/>
    <property type="gene ID" value="ALUE_0001072901"/>
</dbReference>
<dbReference type="PANTHER" id="PTHR46671">
    <property type="entry name" value="PROTEIN CBG11221"/>
    <property type="match status" value="1"/>
</dbReference>
<protein>
    <submittedName>
        <fullName evidence="3">Uncharacterized protein</fullName>
    </submittedName>
</protein>
<keyword evidence="2" id="KW-1185">Reference proteome</keyword>
<sequence>EGFKIDQVKTFAVFSLFGTVFSKRRFSANSQEPLETCEAGIRLSSSKFPIICAAICQKRKRVVMISSPMIMLVFWMLAVRCRRIYCFYKVAYPELHSCFYGNKRNFFDDEISLLELLSWPVTLGRHAVEMPPLLLNGYLDGEKCRRTLTDVSFAKMAGKNRITFANPADLLVSCESVFHRGFYADHPMMREEAELPIAYARVVFRVCQAASRDDVLVRDRSTLASKLTFIGARIADKYCNASNNLFFFSLIRPFLRVFNKEQNSFFYWVTAERRFICCKTLCCFTELVSKLVGLLERFAIWRHMKGCSSSEFRHAVCTSGTEDLPKLMNISKLIANKMLPEFDSCWMQTLFNLTYGNLARRLNLEAYSRLPYVCFNRERERRMRNPTAFNCTFH</sequence>
<accession>A0A9J2PN13</accession>
<dbReference type="Proteomes" id="UP000036681">
    <property type="component" value="Unplaced"/>
</dbReference>
<proteinExistence type="predicted"/>
<keyword evidence="1" id="KW-0812">Transmembrane</keyword>
<keyword evidence="1" id="KW-1133">Transmembrane helix</keyword>
<dbReference type="AlphaFoldDB" id="A0A9J2PN13"/>
<feature type="transmembrane region" description="Helical" evidence="1">
    <location>
        <begin position="62"/>
        <end position="79"/>
    </location>
</feature>
<reference evidence="3" key="1">
    <citation type="submission" date="2023-03" db="UniProtKB">
        <authorList>
            <consortium name="WormBaseParasite"/>
        </authorList>
    </citation>
    <scope>IDENTIFICATION</scope>
</reference>
<keyword evidence="1" id="KW-0472">Membrane</keyword>
<dbReference type="PANTHER" id="PTHR46671:SF7">
    <property type="entry name" value="CORE-2_I-BRANCHING ENZYME"/>
    <property type="match status" value="1"/>
</dbReference>
<evidence type="ECO:0000313" key="3">
    <source>
        <dbReference type="WBParaSite" id="ALUE_0001072901-mRNA-1"/>
    </source>
</evidence>
<name>A0A9J2PN13_ASCLU</name>
<evidence type="ECO:0000256" key="1">
    <source>
        <dbReference type="SAM" id="Phobius"/>
    </source>
</evidence>
<organism evidence="2 3">
    <name type="scientific">Ascaris lumbricoides</name>
    <name type="common">Giant roundworm</name>
    <dbReference type="NCBI Taxonomy" id="6252"/>
    <lineage>
        <taxon>Eukaryota</taxon>
        <taxon>Metazoa</taxon>
        <taxon>Ecdysozoa</taxon>
        <taxon>Nematoda</taxon>
        <taxon>Chromadorea</taxon>
        <taxon>Rhabditida</taxon>
        <taxon>Spirurina</taxon>
        <taxon>Ascaridomorpha</taxon>
        <taxon>Ascaridoidea</taxon>
        <taxon>Ascarididae</taxon>
        <taxon>Ascaris</taxon>
    </lineage>
</organism>